<dbReference type="Gene3D" id="1.10.555.10">
    <property type="entry name" value="Rho GTPase activation protein"/>
    <property type="match status" value="2"/>
</dbReference>
<feature type="compositionally biased region" description="Polar residues" evidence="1">
    <location>
        <begin position="1061"/>
        <end position="1086"/>
    </location>
</feature>
<dbReference type="GeneID" id="30965475"/>
<dbReference type="InterPro" id="IPR008936">
    <property type="entry name" value="Rho_GTPase_activation_prot"/>
</dbReference>
<feature type="compositionally biased region" description="Low complexity" evidence="1">
    <location>
        <begin position="745"/>
        <end position="758"/>
    </location>
</feature>
<feature type="compositionally biased region" description="Polar residues" evidence="1">
    <location>
        <begin position="995"/>
        <end position="1016"/>
    </location>
</feature>
<feature type="region of interest" description="Disordered" evidence="1">
    <location>
        <begin position="652"/>
        <end position="914"/>
    </location>
</feature>
<dbReference type="RefSeq" id="XP_020046564.1">
    <property type="nucleotide sequence ID" value="XM_020191839.1"/>
</dbReference>
<protein>
    <recommendedName>
        <fullName evidence="2">Rho-GAP domain-containing protein</fullName>
    </recommendedName>
</protein>
<dbReference type="STRING" id="1344418.A0A1D2VFK7"/>
<feature type="compositionally biased region" description="Low complexity" evidence="1">
    <location>
        <begin position="783"/>
        <end position="795"/>
    </location>
</feature>
<feature type="compositionally biased region" description="Polar residues" evidence="1">
    <location>
        <begin position="796"/>
        <end position="826"/>
    </location>
</feature>
<name>A0A1D2VFK7_9ASCO</name>
<feature type="domain" description="Rho-GAP" evidence="2">
    <location>
        <begin position="316"/>
        <end position="552"/>
    </location>
</feature>
<dbReference type="SMART" id="SM00324">
    <property type="entry name" value="RhoGAP"/>
    <property type="match status" value="1"/>
</dbReference>
<sequence length="1482" mass="169673">MVGPSSASRLNQRNNLERITEVNESQPDIGLFGVPLSQAILSVSKSVIDPPIPIPSLTNSNDTNAIIITIPYIVINTTEFLIDNDFLTTMAIFRKNGNNHNITYLKNTFDSRPKEDIGIKFLSDLLIEREHKNDSFKSNKISQNQNQFLQNPPNLQPQDPNNQLNNDSLLNQNTFPGISQTNRQTSISNTVTSTQNYSSSILDDKNSSTLSLISKSDLNLNDKNKLQRLILLIKLYLQNSIIKTRARRKHNQKLKRRATLQRKNSIKRKHSIQRKNSIKRNNSLNFNLKDKSKNLKKVFTVKKHKPQVNDGFESVSPLNKNNNNNFDINNIINSNDFNNKNTHNNIDNLDDTKNSPNNLTSTNHSTNVNDVVSFQSKGISSYDVSDVLKLYLSSLPDSIITPKVYTLLIDELKKDYYNDLMQFNSLKLNNLFLYSISPAYQHTNLIIKTKITTFLNYLIDVFLKYLPIENFHLVLHLNRFFSKFSDIDNYQQIFRQTRINSYNLAKILYTSFFLDRKNNTFSLNDHKNAAVTDITLYQLILKILFDNNDYFVNNCYLRDCILNTKKIELQPMHIQGFNEVFRRSIPIPVSSIKMVESTFSKTSDENLNPQLSSSPNHIEKKSINNDNNEENTNLQNFNTTSTVDSQFVMVKPPENLNSTPLPDPFVNKKINNNNLDFKINPSPNDYNPSNSPAQNSIKNRDSSPNNYNSSNSPLQTSINNIVPSANNYNSSNSPAQIPIKPRVPSPNNYNLSNSPLQNFSKNRASSPNYLSTLTPKSNNAQHSPNLNYSSPLPSSFQVQKSSDPREQSFSSSFNPAFIPNNQFSQKSLQSYPQPQRSPPPLPQKTSHYPSQHTQYSPQYTQYSSQPYHTRKSSSKSTAPSNQNNPSNSNPRYISSQNNYSSNPSNSFSTPPNPSFPFKEYKSPVIALSPASSSVPFNDSAPAPAPAPVSLPVNSSGNPSIVPSRSSFVTPVAVNREQISTPPPAQYAQKFDGQPKVNQRKISNNSAVSGNKNSVPESKTKFPKKSTARNAELSRKSTNKNSELSRNSTNKSSRSKNSVNVQTNISINGKTIRSKTTLNESVNSRSGTNTLRLSRNVKLIDDEHLIFNGEKRRIIDICREIQSGWANYWNLTDNQIRSIKEYDVTRQINIFNLFYTQAEFIENLYLFIDMGEEFKSQNPFIVAPFSIEYFYENFFSNFRTLLRCHIEKILVPILELIKSQGIFISHGIFIIFENWAKEAPAVWSLFAEDYARIEVFIKIGRSFSRYDDGYTNMLRSFEVWSSNVFSRNKNRRDGISREIFEKILGYDYILKTTYNKILRLKNFYSEKHPIYENYVKTRNLLRGFIVRFDNFRGFTETKIMSESIRDKLTINNSKNRKMKRFYLMSAETSSKLIGKDHVCLLFFNDYLIACKFNSNQIKFKIIGEAILLEKLVLWVIYEKKSKNKKHVRIIINDNLEYRININHLGAIKKICSNSNGRYHEATI</sequence>
<gene>
    <name evidence="3" type="ORF">ASCRUDRAFT_70795</name>
</gene>
<feature type="compositionally biased region" description="Low complexity" evidence="1">
    <location>
        <begin position="702"/>
        <end position="712"/>
    </location>
</feature>
<dbReference type="SUPFAM" id="SSF48350">
    <property type="entry name" value="GTPase activation domain, GAP"/>
    <property type="match status" value="1"/>
</dbReference>
<feature type="compositionally biased region" description="Polar residues" evidence="1">
    <location>
        <begin position="759"/>
        <end position="782"/>
    </location>
</feature>
<feature type="compositionally biased region" description="Low complexity" evidence="1">
    <location>
        <begin position="147"/>
        <end position="173"/>
    </location>
</feature>
<proteinExistence type="predicted"/>
<dbReference type="Pfam" id="PF00620">
    <property type="entry name" value="RhoGAP"/>
    <property type="match status" value="1"/>
</dbReference>
<evidence type="ECO:0000313" key="3">
    <source>
        <dbReference type="EMBL" id="ODV60257.1"/>
    </source>
</evidence>
<feature type="compositionally biased region" description="Polar residues" evidence="1">
    <location>
        <begin position="174"/>
        <end position="191"/>
    </location>
</feature>
<evidence type="ECO:0000313" key="4">
    <source>
        <dbReference type="Proteomes" id="UP000095038"/>
    </source>
</evidence>
<dbReference type="InterPro" id="IPR000198">
    <property type="entry name" value="RhoGAP_dom"/>
</dbReference>
<evidence type="ECO:0000256" key="1">
    <source>
        <dbReference type="SAM" id="MobiDB-lite"/>
    </source>
</evidence>
<feature type="compositionally biased region" description="Polar residues" evidence="1">
    <location>
        <begin position="713"/>
        <end position="722"/>
    </location>
</feature>
<feature type="region of interest" description="Disordered" evidence="1">
    <location>
        <begin position="601"/>
        <end position="640"/>
    </location>
</feature>
<dbReference type="InParanoid" id="A0A1D2VFK7"/>
<reference evidence="4" key="1">
    <citation type="submission" date="2016-05" db="EMBL/GenBank/DDBJ databases">
        <title>Comparative genomics of biotechnologically important yeasts.</title>
        <authorList>
            <consortium name="DOE Joint Genome Institute"/>
            <person name="Riley R."/>
            <person name="Haridas S."/>
            <person name="Wolfe K.H."/>
            <person name="Lopes M.R."/>
            <person name="Hittinger C.T."/>
            <person name="Goker M."/>
            <person name="Salamov A."/>
            <person name="Wisecaver J."/>
            <person name="Long T.M."/>
            <person name="Aerts A.L."/>
            <person name="Barry K."/>
            <person name="Choi C."/>
            <person name="Clum A."/>
            <person name="Coughlan A.Y."/>
            <person name="Deshpande S."/>
            <person name="Douglass A.P."/>
            <person name="Hanson S.J."/>
            <person name="Klenk H.-P."/>
            <person name="Labutti K."/>
            <person name="Lapidus A."/>
            <person name="Lindquist E."/>
            <person name="Lipzen A."/>
            <person name="Meier-Kolthoff J.P."/>
            <person name="Ohm R.A."/>
            <person name="Otillar R.P."/>
            <person name="Pangilinan J."/>
            <person name="Peng Y."/>
            <person name="Rokas A."/>
            <person name="Rosa C.A."/>
            <person name="Scheuner C."/>
            <person name="Sibirny A.A."/>
            <person name="Slot J.C."/>
            <person name="Stielow J.B."/>
            <person name="Sun H."/>
            <person name="Kurtzman C.P."/>
            <person name="Blackwell M."/>
            <person name="Grigoriev I.V."/>
            <person name="Jeffries T.W."/>
        </authorList>
    </citation>
    <scope>NUCLEOTIDE SEQUENCE [LARGE SCALE GENOMIC DNA]</scope>
    <source>
        <strain evidence="4">DSM 1968</strain>
    </source>
</reference>
<dbReference type="EMBL" id="KV454482">
    <property type="protein sequence ID" value="ODV60257.1"/>
    <property type="molecule type" value="Genomic_DNA"/>
</dbReference>
<accession>A0A1D2VFK7</accession>
<evidence type="ECO:0000259" key="2">
    <source>
        <dbReference type="PROSITE" id="PS50238"/>
    </source>
</evidence>
<dbReference type="Proteomes" id="UP000095038">
    <property type="component" value="Unassembled WGS sequence"/>
</dbReference>
<feature type="compositionally biased region" description="Low complexity" evidence="1">
    <location>
        <begin position="1044"/>
        <end position="1060"/>
    </location>
</feature>
<organism evidence="3 4">
    <name type="scientific">Ascoidea rubescens DSM 1968</name>
    <dbReference type="NCBI Taxonomy" id="1344418"/>
    <lineage>
        <taxon>Eukaryota</taxon>
        <taxon>Fungi</taxon>
        <taxon>Dikarya</taxon>
        <taxon>Ascomycota</taxon>
        <taxon>Saccharomycotina</taxon>
        <taxon>Saccharomycetes</taxon>
        <taxon>Ascoideaceae</taxon>
        <taxon>Ascoidea</taxon>
    </lineage>
</organism>
<feature type="compositionally biased region" description="Polar residues" evidence="1">
    <location>
        <begin position="601"/>
        <end position="616"/>
    </location>
</feature>
<dbReference type="PROSITE" id="PS50238">
    <property type="entry name" value="RHOGAP"/>
    <property type="match status" value="1"/>
</dbReference>
<feature type="region of interest" description="Disordered" evidence="1">
    <location>
        <begin position="980"/>
        <end position="1086"/>
    </location>
</feature>
<feature type="region of interest" description="Disordered" evidence="1">
    <location>
        <begin position="342"/>
        <end position="364"/>
    </location>
</feature>
<keyword evidence="4" id="KW-1185">Reference proteome</keyword>
<feature type="compositionally biased region" description="Low complexity" evidence="1">
    <location>
        <begin position="879"/>
        <end position="909"/>
    </location>
</feature>
<feature type="compositionally biased region" description="Low complexity" evidence="1">
    <location>
        <begin position="850"/>
        <end position="867"/>
    </location>
</feature>
<feature type="compositionally biased region" description="Low complexity" evidence="1">
    <location>
        <begin position="680"/>
        <end position="692"/>
    </location>
</feature>
<feature type="compositionally biased region" description="Low complexity" evidence="1">
    <location>
        <begin position="723"/>
        <end position="735"/>
    </location>
</feature>
<feature type="region of interest" description="Disordered" evidence="1">
    <location>
        <begin position="147"/>
        <end position="191"/>
    </location>
</feature>
<feature type="compositionally biased region" description="Polar residues" evidence="1">
    <location>
        <begin position="354"/>
        <end position="364"/>
    </location>
</feature>
<feature type="compositionally biased region" description="Low complexity" evidence="1">
    <location>
        <begin position="624"/>
        <end position="640"/>
    </location>
</feature>
<dbReference type="GO" id="GO:0007165">
    <property type="term" value="P:signal transduction"/>
    <property type="evidence" value="ECO:0007669"/>
    <property type="project" value="InterPro"/>
</dbReference>